<keyword evidence="2" id="KW-1185">Reference proteome</keyword>
<dbReference type="RefSeq" id="WP_073599671.1">
    <property type="nucleotide sequence ID" value="NZ_MRCB01000011.1"/>
</dbReference>
<dbReference type="Gene3D" id="3.40.50.10320">
    <property type="entry name" value="LmbE-like"/>
    <property type="match status" value="1"/>
</dbReference>
<dbReference type="AlphaFoldDB" id="A0A1U7HHI0"/>
<dbReference type="Pfam" id="PF02585">
    <property type="entry name" value="PIG-L"/>
    <property type="match status" value="1"/>
</dbReference>
<proteinExistence type="predicted"/>
<organism evidence="1 2">
    <name type="scientific">Hydrococcus rivularis NIES-593</name>
    <dbReference type="NCBI Taxonomy" id="1921803"/>
    <lineage>
        <taxon>Bacteria</taxon>
        <taxon>Bacillati</taxon>
        <taxon>Cyanobacteriota</taxon>
        <taxon>Cyanophyceae</taxon>
        <taxon>Pleurocapsales</taxon>
        <taxon>Hydrococcaceae</taxon>
        <taxon>Hydrococcus</taxon>
    </lineage>
</organism>
<dbReference type="GO" id="GO:0016811">
    <property type="term" value="F:hydrolase activity, acting on carbon-nitrogen (but not peptide) bonds, in linear amides"/>
    <property type="evidence" value="ECO:0007669"/>
    <property type="project" value="TreeGrafter"/>
</dbReference>
<accession>A0A1U7HHI0</accession>
<dbReference type="PANTHER" id="PTHR12993:SF29">
    <property type="entry name" value="BLR3841 PROTEIN"/>
    <property type="match status" value="1"/>
</dbReference>
<sequence>MSKLSLTSPVRQFYRFLLNSTLNESGEDDLGQSAMVFSPHQDDETLGCGGTIIRKKKAGADVKLVFMTDGSSSHAHLISENELKSIREREAIAAARLLGLEASDTLFLAFKDGRLEKHRDAAIEKVKTILLSHQPQAVFIPYYKESPSDHWVTNRVVLSALKQSGIKATVYEYPIWFWHHWPWIGLGGSRREKLSLLKKSLLSGFGLQILKDFRCAVYIGEVLELKRLALSQHKSQMTRLLSDPSWLTLNDVSNGEFVECFFQNFELFYKYNLPER</sequence>
<comment type="caution">
    <text evidence="1">The sequence shown here is derived from an EMBL/GenBank/DDBJ whole genome shotgun (WGS) entry which is preliminary data.</text>
</comment>
<dbReference type="SUPFAM" id="SSF102588">
    <property type="entry name" value="LmbE-like"/>
    <property type="match status" value="1"/>
</dbReference>
<evidence type="ECO:0000313" key="2">
    <source>
        <dbReference type="Proteomes" id="UP000186868"/>
    </source>
</evidence>
<gene>
    <name evidence="1" type="ORF">NIES593_11310</name>
</gene>
<protein>
    <submittedName>
        <fullName evidence="1">LmbE-like protein</fullName>
    </submittedName>
</protein>
<dbReference type="EMBL" id="MRCB01000011">
    <property type="protein sequence ID" value="OKH23040.1"/>
    <property type="molecule type" value="Genomic_DNA"/>
</dbReference>
<dbReference type="InterPro" id="IPR024078">
    <property type="entry name" value="LmbE-like_dom_sf"/>
</dbReference>
<dbReference type="Proteomes" id="UP000186868">
    <property type="component" value="Unassembled WGS sequence"/>
</dbReference>
<dbReference type="STRING" id="1921803.NIES593_11310"/>
<dbReference type="InterPro" id="IPR003737">
    <property type="entry name" value="GlcNAc_PI_deacetylase-related"/>
</dbReference>
<name>A0A1U7HHI0_9CYAN</name>
<reference evidence="1 2" key="1">
    <citation type="submission" date="2016-11" db="EMBL/GenBank/DDBJ databases">
        <title>Draft Genome Sequences of Nine Cyanobacterial Strains from Diverse Habitats.</title>
        <authorList>
            <person name="Zhu T."/>
            <person name="Hou S."/>
            <person name="Lu X."/>
            <person name="Hess W.R."/>
        </authorList>
    </citation>
    <scope>NUCLEOTIDE SEQUENCE [LARGE SCALE GENOMIC DNA]</scope>
    <source>
        <strain evidence="1 2">NIES-593</strain>
    </source>
</reference>
<dbReference type="PANTHER" id="PTHR12993">
    <property type="entry name" value="N-ACETYLGLUCOSAMINYL-PHOSPHATIDYLINOSITOL DE-N-ACETYLASE-RELATED"/>
    <property type="match status" value="1"/>
</dbReference>
<evidence type="ECO:0000313" key="1">
    <source>
        <dbReference type="EMBL" id="OKH23040.1"/>
    </source>
</evidence>